<dbReference type="OrthoDB" id="373484at2157"/>
<sequence length="344" mass="39449">MRYTTFEEDEESGTVVARPHSQTDSAVRFELGFAEWADEDSGNWEELLAHLMEEVLGGEELSIDQDGNAVIGVEDAAETLAESEHARSEDSARAIIDYLADNDIVTVEQSTVTVLRPPHTYDEDEMDRAVKMYSNWAAAFDTLTERIETAVGRVEEAQERLTSRAEETTDVTEHLQNLREKREEYKQEMLSIAGDRDISELDEEERRKFDHAREQYYHYDNLVEQEEKQGETIPNPNPDQMDLGEIIDQLESTKDQFSIEQERLRDRIRTQQLWPTEAVAASEQFTNVLSAMGNVVPKQERMEDEDPQNFLDDLRGNSDEMAELNESSQAITQEDTGTETIQEQ</sequence>
<evidence type="ECO:0000256" key="2">
    <source>
        <dbReference type="SAM" id="MobiDB-lite"/>
    </source>
</evidence>
<dbReference type="RefSeq" id="WP_073307832.1">
    <property type="nucleotide sequence ID" value="NZ_FQWV01000003.1"/>
</dbReference>
<proteinExistence type="predicted"/>
<dbReference type="Proteomes" id="UP000184357">
    <property type="component" value="Unassembled WGS sequence"/>
</dbReference>
<feature type="coiled-coil region" evidence="1">
    <location>
        <begin position="140"/>
        <end position="195"/>
    </location>
</feature>
<dbReference type="EMBL" id="FQWV01000003">
    <property type="protein sequence ID" value="SHG93302.1"/>
    <property type="molecule type" value="Genomic_DNA"/>
</dbReference>
<evidence type="ECO:0000313" key="3">
    <source>
        <dbReference type="EMBL" id="SHG93302.1"/>
    </source>
</evidence>
<feature type="compositionally biased region" description="Polar residues" evidence="2">
    <location>
        <begin position="325"/>
        <end position="344"/>
    </location>
</feature>
<gene>
    <name evidence="3" type="ORF">SAMN05443636_1354</name>
</gene>
<accession>A0A1M5NUV9</accession>
<keyword evidence="1" id="KW-0175">Coiled coil</keyword>
<reference evidence="3 4" key="1">
    <citation type="submission" date="2016-11" db="EMBL/GenBank/DDBJ databases">
        <authorList>
            <person name="Jaros S."/>
            <person name="Januszkiewicz K."/>
            <person name="Wedrychowicz H."/>
        </authorList>
    </citation>
    <scope>NUCLEOTIDE SEQUENCE [LARGE SCALE GENOMIC DNA]</scope>
    <source>
        <strain evidence="3 4">DSM 9297</strain>
    </source>
</reference>
<evidence type="ECO:0000256" key="1">
    <source>
        <dbReference type="SAM" id="Coils"/>
    </source>
</evidence>
<dbReference type="STRING" id="43928.SAMN05443636_1354"/>
<keyword evidence="4" id="KW-1185">Reference proteome</keyword>
<protein>
    <submittedName>
        <fullName evidence="3">Uncharacterized protein</fullName>
    </submittedName>
</protein>
<dbReference type="AlphaFoldDB" id="A0A1M5NUV9"/>
<name>A0A1M5NUV9_9EURY</name>
<feature type="region of interest" description="Disordered" evidence="2">
    <location>
        <begin position="297"/>
        <end position="344"/>
    </location>
</feature>
<evidence type="ECO:0000313" key="4">
    <source>
        <dbReference type="Proteomes" id="UP000184357"/>
    </source>
</evidence>
<organism evidence="3 4">
    <name type="scientific">Halobaculum gomorrense</name>
    <dbReference type="NCBI Taxonomy" id="43928"/>
    <lineage>
        <taxon>Archaea</taxon>
        <taxon>Methanobacteriati</taxon>
        <taxon>Methanobacteriota</taxon>
        <taxon>Stenosarchaea group</taxon>
        <taxon>Halobacteria</taxon>
        <taxon>Halobacteriales</taxon>
        <taxon>Haloferacaceae</taxon>
        <taxon>Halobaculum</taxon>
    </lineage>
</organism>